<evidence type="ECO:0000256" key="5">
    <source>
        <dbReference type="ARBA" id="ARBA00023136"/>
    </source>
</evidence>
<evidence type="ECO:0000256" key="2">
    <source>
        <dbReference type="ARBA" id="ARBA00005787"/>
    </source>
</evidence>
<dbReference type="GeneID" id="112905695"/>
<dbReference type="OrthoDB" id="10012538at2759"/>
<evidence type="ECO:0000313" key="7">
    <source>
        <dbReference type="Proteomes" id="UP000192223"/>
    </source>
</evidence>
<feature type="transmembrane region" description="Helical" evidence="6">
    <location>
        <begin position="7"/>
        <end position="28"/>
    </location>
</feature>
<evidence type="ECO:0000256" key="1">
    <source>
        <dbReference type="ARBA" id="ARBA00004141"/>
    </source>
</evidence>
<evidence type="ECO:0000313" key="13">
    <source>
        <dbReference type="RefSeq" id="XP_025834390.1"/>
    </source>
</evidence>
<keyword evidence="3 6" id="KW-0812">Transmembrane</keyword>
<dbReference type="RefSeq" id="XP_025834388.1">
    <property type="nucleotide sequence ID" value="XM_025978603.1"/>
</dbReference>
<evidence type="ECO:0000313" key="11">
    <source>
        <dbReference type="RefSeq" id="XP_025834388.1"/>
    </source>
</evidence>
<dbReference type="Gene3D" id="1.20.140.150">
    <property type="match status" value="1"/>
</dbReference>
<proteinExistence type="inferred from homology"/>
<protein>
    <submittedName>
        <fullName evidence="8 9">Uncharacterized protein LOC112905694</fullName>
    </submittedName>
    <submittedName>
        <fullName evidence="11 12">Uncharacterized protein LOC112905695</fullName>
    </submittedName>
</protein>
<dbReference type="PANTHER" id="PTHR31548:SF1">
    <property type="entry name" value="LD47387P"/>
    <property type="match status" value="1"/>
</dbReference>
<evidence type="ECO:0000256" key="4">
    <source>
        <dbReference type="ARBA" id="ARBA00022989"/>
    </source>
</evidence>
<organism evidence="7 12">
    <name type="scientific">Agrilus planipennis</name>
    <name type="common">Emerald ash borer</name>
    <name type="synonym">Agrilus marcopoli</name>
    <dbReference type="NCBI Taxonomy" id="224129"/>
    <lineage>
        <taxon>Eukaryota</taxon>
        <taxon>Metazoa</taxon>
        <taxon>Ecdysozoa</taxon>
        <taxon>Arthropoda</taxon>
        <taxon>Hexapoda</taxon>
        <taxon>Insecta</taxon>
        <taxon>Pterygota</taxon>
        <taxon>Neoptera</taxon>
        <taxon>Endopterygota</taxon>
        <taxon>Coleoptera</taxon>
        <taxon>Polyphaga</taxon>
        <taxon>Elateriformia</taxon>
        <taxon>Buprestoidea</taxon>
        <taxon>Buprestidae</taxon>
        <taxon>Agrilinae</taxon>
        <taxon>Agrilus</taxon>
    </lineage>
</organism>
<keyword evidence="5 6" id="KW-0472">Membrane</keyword>
<evidence type="ECO:0000256" key="3">
    <source>
        <dbReference type="ARBA" id="ARBA00022692"/>
    </source>
</evidence>
<name>A0A7F5REI4_AGRPL</name>
<dbReference type="GO" id="GO:0007605">
    <property type="term" value="P:sensory perception of sound"/>
    <property type="evidence" value="ECO:0007669"/>
    <property type="project" value="UniProtKB-ARBA"/>
</dbReference>
<evidence type="ECO:0000313" key="9">
    <source>
        <dbReference type="RefSeq" id="XP_025834386.1"/>
    </source>
</evidence>
<dbReference type="RefSeq" id="XP_025834390.1">
    <property type="nucleotide sequence ID" value="XM_025978605.1"/>
</dbReference>
<feature type="transmembrane region" description="Helical" evidence="6">
    <location>
        <begin position="126"/>
        <end position="151"/>
    </location>
</feature>
<dbReference type="Pfam" id="PF25807">
    <property type="entry name" value="Clarin-2"/>
    <property type="match status" value="1"/>
</dbReference>
<evidence type="ECO:0000313" key="8">
    <source>
        <dbReference type="RefSeq" id="XP_025834385.1"/>
    </source>
</evidence>
<dbReference type="RefSeq" id="XP_025834389.1">
    <property type="nucleotide sequence ID" value="XM_025978604.1"/>
</dbReference>
<dbReference type="KEGG" id="apln:112905694"/>
<gene>
    <name evidence="11 12 13" type="primary">LOC112905695</name>
    <name evidence="8 9 10" type="synonym">LOC112905694</name>
</gene>
<feature type="transmembrane region" description="Helical" evidence="6">
    <location>
        <begin position="87"/>
        <end position="114"/>
    </location>
</feature>
<comment type="subcellular location">
    <subcellularLocation>
        <location evidence="1">Membrane</location>
        <topology evidence="1">Multi-pass membrane protein</topology>
    </subcellularLocation>
</comment>
<feature type="transmembrane region" description="Helical" evidence="6">
    <location>
        <begin position="177"/>
        <end position="199"/>
    </location>
</feature>
<dbReference type="RefSeq" id="XP_025834387.1">
    <property type="nucleotide sequence ID" value="XM_025978602.1"/>
</dbReference>
<dbReference type="InterPro" id="IPR026748">
    <property type="entry name" value="Clarin"/>
</dbReference>
<reference evidence="8 9" key="1">
    <citation type="submission" date="2025-04" db="UniProtKB">
        <authorList>
            <consortium name="RefSeq"/>
        </authorList>
    </citation>
    <scope>IDENTIFICATION</scope>
    <source>
        <tissue evidence="8 9">Entire body</tissue>
    </source>
</reference>
<evidence type="ECO:0000313" key="10">
    <source>
        <dbReference type="RefSeq" id="XP_025834387.1"/>
    </source>
</evidence>
<dbReference type="AlphaFoldDB" id="A0A7F5REI4"/>
<dbReference type="RefSeq" id="XP_025834386.1">
    <property type="nucleotide sequence ID" value="XM_025978601.1"/>
</dbReference>
<keyword evidence="7" id="KW-1185">Reference proteome</keyword>
<dbReference type="RefSeq" id="XP_025834385.1">
    <property type="nucleotide sequence ID" value="XM_025978600.1"/>
</dbReference>
<keyword evidence="4 6" id="KW-1133">Transmembrane helix</keyword>
<dbReference type="KEGG" id="apln:112905695"/>
<evidence type="ECO:0000313" key="12">
    <source>
        <dbReference type="RefSeq" id="XP_025834389.1"/>
    </source>
</evidence>
<sequence>MSFVKRGLIFFTFFGAVFAIALLVASVVTEQWVVAKAKRNTKESEGKIQFGLFHGKKELNVGYGWRTDEIDVIHQLKHEPEILNYSLWFGTVACVCGALLFCMLSAVFAVVNTARKTSVFLVSIRGLYLWNTLALLANLGIIGFWLAQFFLRIQHNVMTREDVYNKWTSENMADLGYSFWFVTGSAITNFINIIVICFANTDNDETDSIYPVLEEKTNGAIMLY</sequence>
<dbReference type="GO" id="GO:0016020">
    <property type="term" value="C:membrane"/>
    <property type="evidence" value="ECO:0007669"/>
    <property type="project" value="UniProtKB-SubCell"/>
</dbReference>
<comment type="similarity">
    <text evidence="2">Belongs to the clarin family.</text>
</comment>
<accession>A0A7F5REI4</accession>
<dbReference type="PANTHER" id="PTHR31548">
    <property type="entry name" value="CLARIN"/>
    <property type="match status" value="1"/>
</dbReference>
<evidence type="ECO:0000256" key="6">
    <source>
        <dbReference type="SAM" id="Phobius"/>
    </source>
</evidence>
<dbReference type="Proteomes" id="UP000192223">
    <property type="component" value="Unplaced"/>
</dbReference>